<evidence type="ECO:0000313" key="1">
    <source>
        <dbReference type="EMBL" id="KOO51503.1"/>
    </source>
</evidence>
<dbReference type="SUPFAM" id="SSF88697">
    <property type="entry name" value="PUA domain-like"/>
    <property type="match status" value="1"/>
</dbReference>
<accession>A0A0M0LLD5</accession>
<evidence type="ECO:0008006" key="3">
    <source>
        <dbReference type="Google" id="ProtNLM"/>
    </source>
</evidence>
<organism evidence="1 2">
    <name type="scientific">Viridibacillus arvi</name>
    <dbReference type="NCBI Taxonomy" id="263475"/>
    <lineage>
        <taxon>Bacteria</taxon>
        <taxon>Bacillati</taxon>
        <taxon>Bacillota</taxon>
        <taxon>Bacilli</taxon>
        <taxon>Bacillales</taxon>
        <taxon>Caryophanaceae</taxon>
        <taxon>Viridibacillus</taxon>
    </lineage>
</organism>
<dbReference type="GeneID" id="301135127"/>
<dbReference type="OrthoDB" id="2904145at2"/>
<dbReference type="EMBL" id="LILB01000001">
    <property type="protein sequence ID" value="KOO51503.1"/>
    <property type="molecule type" value="Genomic_DNA"/>
</dbReference>
<proteinExistence type="predicted"/>
<dbReference type="RefSeq" id="WP_053415644.1">
    <property type="nucleotide sequence ID" value="NZ_LILB01000001.1"/>
</dbReference>
<dbReference type="Proteomes" id="UP000036867">
    <property type="component" value="Unassembled WGS sequence"/>
</dbReference>
<keyword evidence="2" id="KW-1185">Reference proteome</keyword>
<protein>
    <recommendedName>
        <fullName evidence="3">ASCH domain-containing protein</fullName>
    </recommendedName>
</protein>
<gene>
    <name evidence="1" type="ORF">AMD00_03260</name>
</gene>
<reference evidence="2" key="1">
    <citation type="submission" date="2015-08" db="EMBL/GenBank/DDBJ databases">
        <title>Fjat-10028 dsm 16317.</title>
        <authorList>
            <person name="Liu B."/>
            <person name="Wang J."/>
            <person name="Zhu Y."/>
            <person name="Liu G."/>
            <person name="Chen Q."/>
            <person name="Chen Z."/>
            <person name="Lan J."/>
            <person name="Che J."/>
            <person name="Ge C."/>
            <person name="Shi H."/>
            <person name="Pan Z."/>
            <person name="Liu X."/>
        </authorList>
    </citation>
    <scope>NUCLEOTIDE SEQUENCE [LARGE SCALE GENOMIC DNA]</scope>
    <source>
        <strain evidence="2">DSM 16317</strain>
    </source>
</reference>
<name>A0A0M0LLD5_9BACL</name>
<dbReference type="STRING" id="263475.AMD00_03260"/>
<dbReference type="InterPro" id="IPR015947">
    <property type="entry name" value="PUA-like_sf"/>
</dbReference>
<dbReference type="AlphaFoldDB" id="A0A0M0LLD5"/>
<evidence type="ECO:0000313" key="2">
    <source>
        <dbReference type="Proteomes" id="UP000036867"/>
    </source>
</evidence>
<comment type="caution">
    <text evidence="1">The sequence shown here is derived from an EMBL/GenBank/DDBJ whole genome shotgun (WGS) entry which is preliminary data.</text>
</comment>
<sequence length="138" mass="16075">MTNGIFISIKPPYCKLIKSREKVNEFRSKIPKQPIKYFWVYESAPSSSLKYCAIVGTPVHFPDKVEEVGNGDLSFNEGNSKYTYAYPILKLYELTEAIPLNILKEMYQFSPPQGFAYCARYPELDPYLKNHAQWREVF</sequence>